<gene>
    <name evidence="2" type="ORF">SKAU_G00196560</name>
</gene>
<feature type="region of interest" description="Disordered" evidence="1">
    <location>
        <begin position="229"/>
        <end position="343"/>
    </location>
</feature>
<dbReference type="AlphaFoldDB" id="A0A9Q1FEM3"/>
<reference evidence="2" key="1">
    <citation type="journal article" date="2023" name="Science">
        <title>Genome structures resolve the early diversification of teleost fishes.</title>
        <authorList>
            <person name="Parey E."/>
            <person name="Louis A."/>
            <person name="Montfort J."/>
            <person name="Bouchez O."/>
            <person name="Roques C."/>
            <person name="Iampietro C."/>
            <person name="Lluch J."/>
            <person name="Castinel A."/>
            <person name="Donnadieu C."/>
            <person name="Desvignes T."/>
            <person name="Floi Bucao C."/>
            <person name="Jouanno E."/>
            <person name="Wen M."/>
            <person name="Mejri S."/>
            <person name="Dirks R."/>
            <person name="Jansen H."/>
            <person name="Henkel C."/>
            <person name="Chen W.J."/>
            <person name="Zahm M."/>
            <person name="Cabau C."/>
            <person name="Klopp C."/>
            <person name="Thompson A.W."/>
            <person name="Robinson-Rechavi M."/>
            <person name="Braasch I."/>
            <person name="Lecointre G."/>
            <person name="Bobe J."/>
            <person name="Postlethwait J.H."/>
            <person name="Berthelot C."/>
            <person name="Roest Crollius H."/>
            <person name="Guiguen Y."/>
        </authorList>
    </citation>
    <scope>NUCLEOTIDE SEQUENCE</scope>
    <source>
        <strain evidence="2">WJC10195</strain>
    </source>
</reference>
<sequence length="343" mass="38044">MPFPVLLSIIWPRGYQASINKRAPVPVWGWSHVLSCPLHRWLCTTFHLLNVTALDLVDLSEPNEKRKRKEKKSPLMSHGESPRCAHHKNKSEETDRIQVDMKHATLHLQNLPMSVDSVNIPPSLEKWEEVNLHPERSGSRKWKWERKCSSIHSSSELLWSTEYKSDSVTKNTLEVNTHVEVETSPVSQCQVAKQPRWRRPFLSRNHSLEEEFERAKAAVEQRLGWNQLRTGVGDQGQERTGTGAGPAGRCQRGGCRGAMDSAGCRRQEQVGTDTGDRGQGQALKTGRYRRFRQGVSDRSRGTVVGAGARGQAYSLGGVRNRSGTTGGSLGGNGGGLGGTREPG</sequence>
<evidence type="ECO:0000313" key="2">
    <source>
        <dbReference type="EMBL" id="KAJ8356862.1"/>
    </source>
</evidence>
<accession>A0A9Q1FEM3</accession>
<evidence type="ECO:0000256" key="1">
    <source>
        <dbReference type="SAM" id="MobiDB-lite"/>
    </source>
</evidence>
<feature type="region of interest" description="Disordered" evidence="1">
    <location>
        <begin position="63"/>
        <end position="94"/>
    </location>
</feature>
<organism evidence="2 3">
    <name type="scientific">Synaphobranchus kaupii</name>
    <name type="common">Kaup's arrowtooth eel</name>
    <dbReference type="NCBI Taxonomy" id="118154"/>
    <lineage>
        <taxon>Eukaryota</taxon>
        <taxon>Metazoa</taxon>
        <taxon>Chordata</taxon>
        <taxon>Craniata</taxon>
        <taxon>Vertebrata</taxon>
        <taxon>Euteleostomi</taxon>
        <taxon>Actinopterygii</taxon>
        <taxon>Neopterygii</taxon>
        <taxon>Teleostei</taxon>
        <taxon>Anguilliformes</taxon>
        <taxon>Synaphobranchidae</taxon>
        <taxon>Synaphobranchus</taxon>
    </lineage>
</organism>
<dbReference type="EMBL" id="JAINUF010000006">
    <property type="protein sequence ID" value="KAJ8356862.1"/>
    <property type="molecule type" value="Genomic_DNA"/>
</dbReference>
<name>A0A9Q1FEM3_SYNKA</name>
<feature type="compositionally biased region" description="Gly residues" evidence="1">
    <location>
        <begin position="324"/>
        <end position="343"/>
    </location>
</feature>
<dbReference type="Proteomes" id="UP001152622">
    <property type="component" value="Chromosome 6"/>
</dbReference>
<comment type="caution">
    <text evidence="2">The sequence shown here is derived from an EMBL/GenBank/DDBJ whole genome shotgun (WGS) entry which is preliminary data.</text>
</comment>
<keyword evidence="3" id="KW-1185">Reference proteome</keyword>
<evidence type="ECO:0000313" key="3">
    <source>
        <dbReference type="Proteomes" id="UP001152622"/>
    </source>
</evidence>
<dbReference type="OrthoDB" id="8943173at2759"/>
<protein>
    <submittedName>
        <fullName evidence="2">Uncharacterized protein</fullName>
    </submittedName>
</protein>
<proteinExistence type="predicted"/>